<evidence type="ECO:0000313" key="3">
    <source>
        <dbReference type="Proteomes" id="UP000799440"/>
    </source>
</evidence>
<dbReference type="Proteomes" id="UP000799440">
    <property type="component" value="Unassembled WGS sequence"/>
</dbReference>
<evidence type="ECO:0000256" key="1">
    <source>
        <dbReference type="SAM" id="Phobius"/>
    </source>
</evidence>
<accession>A0A6A6V390</accession>
<sequence length="107" mass="12009">ERLICKTSLCEELIFPVRGCKVLVIDVIVRIVLIVILLSPSTLAILVCISTAFVFPKVHSKIGGWFYPRKVTCREKLCASGFSLLVRMFGRPAALFLTNKTLLFPLR</sequence>
<feature type="non-terminal residue" evidence="2">
    <location>
        <position position="1"/>
    </location>
</feature>
<dbReference type="EMBL" id="MU006590">
    <property type="protein sequence ID" value="KAF2744306.1"/>
    <property type="molecule type" value="Genomic_DNA"/>
</dbReference>
<keyword evidence="3" id="KW-1185">Reference proteome</keyword>
<dbReference type="AlphaFoldDB" id="A0A6A6V390"/>
<proteinExistence type="predicted"/>
<organism evidence="2 3">
    <name type="scientific">Sporormia fimetaria CBS 119925</name>
    <dbReference type="NCBI Taxonomy" id="1340428"/>
    <lineage>
        <taxon>Eukaryota</taxon>
        <taxon>Fungi</taxon>
        <taxon>Dikarya</taxon>
        <taxon>Ascomycota</taxon>
        <taxon>Pezizomycotina</taxon>
        <taxon>Dothideomycetes</taxon>
        <taxon>Pleosporomycetidae</taxon>
        <taxon>Pleosporales</taxon>
        <taxon>Sporormiaceae</taxon>
        <taxon>Sporormia</taxon>
    </lineage>
</organism>
<name>A0A6A6V390_9PLEO</name>
<gene>
    <name evidence="2" type="ORF">M011DRAFT_408923</name>
</gene>
<keyword evidence="1" id="KW-0812">Transmembrane</keyword>
<evidence type="ECO:0000313" key="2">
    <source>
        <dbReference type="EMBL" id="KAF2744306.1"/>
    </source>
</evidence>
<keyword evidence="1" id="KW-0472">Membrane</keyword>
<feature type="transmembrane region" description="Helical" evidence="1">
    <location>
        <begin position="31"/>
        <end position="56"/>
    </location>
</feature>
<keyword evidence="1" id="KW-1133">Transmembrane helix</keyword>
<reference evidence="2" key="1">
    <citation type="journal article" date="2020" name="Stud. Mycol.">
        <title>101 Dothideomycetes genomes: a test case for predicting lifestyles and emergence of pathogens.</title>
        <authorList>
            <person name="Haridas S."/>
            <person name="Albert R."/>
            <person name="Binder M."/>
            <person name="Bloem J."/>
            <person name="Labutti K."/>
            <person name="Salamov A."/>
            <person name="Andreopoulos B."/>
            <person name="Baker S."/>
            <person name="Barry K."/>
            <person name="Bills G."/>
            <person name="Bluhm B."/>
            <person name="Cannon C."/>
            <person name="Castanera R."/>
            <person name="Culley D."/>
            <person name="Daum C."/>
            <person name="Ezra D."/>
            <person name="Gonzalez J."/>
            <person name="Henrissat B."/>
            <person name="Kuo A."/>
            <person name="Liang C."/>
            <person name="Lipzen A."/>
            <person name="Lutzoni F."/>
            <person name="Magnuson J."/>
            <person name="Mondo S."/>
            <person name="Nolan M."/>
            <person name="Ohm R."/>
            <person name="Pangilinan J."/>
            <person name="Park H.-J."/>
            <person name="Ramirez L."/>
            <person name="Alfaro M."/>
            <person name="Sun H."/>
            <person name="Tritt A."/>
            <person name="Yoshinaga Y."/>
            <person name="Zwiers L.-H."/>
            <person name="Turgeon B."/>
            <person name="Goodwin S."/>
            <person name="Spatafora J."/>
            <person name="Crous P."/>
            <person name="Grigoriev I."/>
        </authorList>
    </citation>
    <scope>NUCLEOTIDE SEQUENCE</scope>
    <source>
        <strain evidence="2">CBS 119925</strain>
    </source>
</reference>
<protein>
    <submittedName>
        <fullName evidence="2">Uncharacterized protein</fullName>
    </submittedName>
</protein>